<protein>
    <recommendedName>
        <fullName evidence="9">C2H2-type domain-containing protein</fullName>
    </recommendedName>
</protein>
<comment type="subcellular location">
    <subcellularLocation>
        <location evidence="1">Nucleus</location>
    </subcellularLocation>
</comment>
<evidence type="ECO:0000259" key="9">
    <source>
        <dbReference type="PROSITE" id="PS50157"/>
    </source>
</evidence>
<feature type="non-terminal residue" evidence="10">
    <location>
        <position position="1"/>
    </location>
</feature>
<dbReference type="Pfam" id="PF13894">
    <property type="entry name" value="zf-C2H2_4"/>
    <property type="match status" value="1"/>
</dbReference>
<evidence type="ECO:0000256" key="2">
    <source>
        <dbReference type="ARBA" id="ARBA00022723"/>
    </source>
</evidence>
<dbReference type="InterPro" id="IPR050331">
    <property type="entry name" value="Zinc_finger"/>
</dbReference>
<organism evidence="10">
    <name type="scientific">Clastoptera arizonana</name>
    <name type="common">Arizona spittle bug</name>
    <dbReference type="NCBI Taxonomy" id="38151"/>
    <lineage>
        <taxon>Eukaryota</taxon>
        <taxon>Metazoa</taxon>
        <taxon>Ecdysozoa</taxon>
        <taxon>Arthropoda</taxon>
        <taxon>Hexapoda</taxon>
        <taxon>Insecta</taxon>
        <taxon>Pterygota</taxon>
        <taxon>Neoptera</taxon>
        <taxon>Paraneoptera</taxon>
        <taxon>Hemiptera</taxon>
        <taxon>Auchenorrhyncha</taxon>
        <taxon>Cercopoidea</taxon>
        <taxon>Clastopteridae</taxon>
        <taxon>Clastoptera</taxon>
    </lineage>
</organism>
<dbReference type="InterPro" id="IPR013087">
    <property type="entry name" value="Znf_C2H2_type"/>
</dbReference>
<dbReference type="InterPro" id="IPR036236">
    <property type="entry name" value="Znf_C2H2_sf"/>
</dbReference>
<evidence type="ECO:0000256" key="6">
    <source>
        <dbReference type="ARBA" id="ARBA00023125"/>
    </source>
</evidence>
<keyword evidence="5" id="KW-0862">Zinc</keyword>
<proteinExistence type="predicted"/>
<dbReference type="SUPFAM" id="SSF57667">
    <property type="entry name" value="beta-beta-alpha zinc fingers"/>
    <property type="match status" value="1"/>
</dbReference>
<dbReference type="PANTHER" id="PTHR16515">
    <property type="entry name" value="PR DOMAIN ZINC FINGER PROTEIN"/>
    <property type="match status" value="1"/>
</dbReference>
<dbReference type="FunFam" id="3.30.160.60:FF:001498">
    <property type="entry name" value="Zinc finger protein 404"/>
    <property type="match status" value="1"/>
</dbReference>
<gene>
    <name evidence="10" type="ORF">g.21950</name>
</gene>
<feature type="non-terminal residue" evidence="10">
    <location>
        <position position="248"/>
    </location>
</feature>
<dbReference type="GO" id="GO:0003677">
    <property type="term" value="F:DNA binding"/>
    <property type="evidence" value="ECO:0007669"/>
    <property type="project" value="UniProtKB-KW"/>
</dbReference>
<evidence type="ECO:0000256" key="4">
    <source>
        <dbReference type="ARBA" id="ARBA00022771"/>
    </source>
</evidence>
<dbReference type="PANTHER" id="PTHR16515:SF49">
    <property type="entry name" value="GASTRULA ZINC FINGER PROTEIN XLCGF49.1-LIKE-RELATED"/>
    <property type="match status" value="1"/>
</dbReference>
<evidence type="ECO:0000256" key="5">
    <source>
        <dbReference type="ARBA" id="ARBA00022833"/>
    </source>
</evidence>
<keyword evidence="4 8" id="KW-0863">Zinc-finger</keyword>
<dbReference type="GO" id="GO:0010468">
    <property type="term" value="P:regulation of gene expression"/>
    <property type="evidence" value="ECO:0007669"/>
    <property type="project" value="TreeGrafter"/>
</dbReference>
<evidence type="ECO:0000256" key="8">
    <source>
        <dbReference type="PROSITE-ProRule" id="PRU00042"/>
    </source>
</evidence>
<feature type="domain" description="C2H2-type" evidence="9">
    <location>
        <begin position="204"/>
        <end position="231"/>
    </location>
</feature>
<evidence type="ECO:0000256" key="3">
    <source>
        <dbReference type="ARBA" id="ARBA00022737"/>
    </source>
</evidence>
<reference evidence="10" key="1">
    <citation type="submission" date="2015-12" db="EMBL/GenBank/DDBJ databases">
        <title>De novo transcriptome assembly of four potential Pierce s Disease insect vectors from Arizona vineyards.</title>
        <authorList>
            <person name="Tassone E.E."/>
        </authorList>
    </citation>
    <scope>NUCLEOTIDE SEQUENCE</scope>
</reference>
<dbReference type="PROSITE" id="PS00028">
    <property type="entry name" value="ZINC_FINGER_C2H2_1"/>
    <property type="match status" value="1"/>
</dbReference>
<name>A0A1B6CDB6_9HEMI</name>
<evidence type="ECO:0000256" key="7">
    <source>
        <dbReference type="ARBA" id="ARBA00023242"/>
    </source>
</evidence>
<accession>A0A1B6CDB6</accession>
<keyword evidence="3" id="KW-0677">Repeat</keyword>
<dbReference type="EMBL" id="GEDC01025876">
    <property type="protein sequence ID" value="JAS11422.1"/>
    <property type="molecule type" value="Transcribed_RNA"/>
</dbReference>
<keyword evidence="6" id="KW-0238">DNA-binding</keyword>
<dbReference type="PROSITE" id="PS50157">
    <property type="entry name" value="ZINC_FINGER_C2H2_2"/>
    <property type="match status" value="1"/>
</dbReference>
<dbReference type="AlphaFoldDB" id="A0A1B6CDB6"/>
<evidence type="ECO:0000313" key="10">
    <source>
        <dbReference type="EMBL" id="JAS11422.1"/>
    </source>
</evidence>
<evidence type="ECO:0000256" key="1">
    <source>
        <dbReference type="ARBA" id="ARBA00004123"/>
    </source>
</evidence>
<dbReference type="Gene3D" id="3.30.160.60">
    <property type="entry name" value="Classic Zinc Finger"/>
    <property type="match status" value="2"/>
</dbReference>
<keyword evidence="2" id="KW-0479">Metal-binding</keyword>
<dbReference type="GO" id="GO:0005634">
    <property type="term" value="C:nucleus"/>
    <property type="evidence" value="ECO:0007669"/>
    <property type="project" value="UniProtKB-SubCell"/>
</dbReference>
<sequence length="248" mass="28062">SCFGFFVPSLVPPLFTLRHYSFTVFTNSLSSKQAVVSHIVTMNSDVDSLNTSSKDDCLVEMWIKSEPDDPEVDPLLDTSEIKIKEDSLVGPLLLDVTMIEPEVDLKVTTTFVHNGIKIEEDLKKIVEDENNSDLYDFSHKILEEESRMRILTDSEHSKIFETSRINNNQQVNLTLKPNENLYKPGSKQKSPLQSISIQPSENPYGCKHCGASFNEKAHLTSHVRTHTGEKPYKCEHCDAKFSQLTSLK</sequence>
<dbReference type="SMART" id="SM00355">
    <property type="entry name" value="ZnF_C2H2"/>
    <property type="match status" value="1"/>
</dbReference>
<keyword evidence="7" id="KW-0539">Nucleus</keyword>
<dbReference type="GO" id="GO:0008270">
    <property type="term" value="F:zinc ion binding"/>
    <property type="evidence" value="ECO:0007669"/>
    <property type="project" value="UniProtKB-KW"/>
</dbReference>
<dbReference type="FunFam" id="3.30.160.60:FF:000446">
    <property type="entry name" value="Zinc finger protein"/>
    <property type="match status" value="1"/>
</dbReference>